<comment type="subunit">
    <text evidence="18">Homotrimer.</text>
</comment>
<feature type="region of interest" description="N-acetyltransferase" evidence="18">
    <location>
        <begin position="257"/>
        <end position="464"/>
    </location>
</feature>
<feature type="binding site" evidence="18">
    <location>
        <begin position="12"/>
        <end position="15"/>
    </location>
    <ligand>
        <name>UDP-N-acetyl-alpha-D-glucosamine</name>
        <dbReference type="ChEBI" id="CHEBI:57705"/>
    </ligand>
</feature>
<keyword evidence="12 18" id="KW-0511">Multifunctional enzyme</keyword>
<feature type="binding site" evidence="18">
    <location>
        <begin position="391"/>
        <end position="392"/>
    </location>
    <ligand>
        <name>acetyl-CoA</name>
        <dbReference type="ChEBI" id="CHEBI:57288"/>
    </ligand>
</feature>
<evidence type="ECO:0000256" key="4">
    <source>
        <dbReference type="ARBA" id="ARBA00022490"/>
    </source>
</evidence>
<name>A0A8J3ACI8_9ACTN</name>
<dbReference type="InterPro" id="IPR011004">
    <property type="entry name" value="Trimer_LpxA-like_sf"/>
</dbReference>
<organism evidence="20 21">
    <name type="scientific">Egicoccus halophilus</name>
    <dbReference type="NCBI Taxonomy" id="1670830"/>
    <lineage>
        <taxon>Bacteria</taxon>
        <taxon>Bacillati</taxon>
        <taxon>Actinomycetota</taxon>
        <taxon>Nitriliruptoria</taxon>
        <taxon>Egicoccales</taxon>
        <taxon>Egicoccaceae</taxon>
        <taxon>Egicoccus</taxon>
    </lineage>
</organism>
<evidence type="ECO:0000256" key="3">
    <source>
        <dbReference type="ARBA" id="ARBA00007947"/>
    </source>
</evidence>
<dbReference type="EMBL" id="BMHA01000002">
    <property type="protein sequence ID" value="GGI03709.1"/>
    <property type="molecule type" value="Genomic_DNA"/>
</dbReference>
<keyword evidence="8 18" id="KW-0677">Repeat</keyword>
<evidence type="ECO:0000256" key="10">
    <source>
        <dbReference type="ARBA" id="ARBA00022960"/>
    </source>
</evidence>
<keyword evidence="7 18" id="KW-0479">Metal-binding</keyword>
<dbReference type="HAMAP" id="MF_01631">
    <property type="entry name" value="GlmU"/>
    <property type="match status" value="1"/>
</dbReference>
<feature type="binding site" evidence="18">
    <location>
        <position position="356"/>
    </location>
    <ligand>
        <name>UDP-N-acetyl-alpha-D-glucosamine</name>
        <dbReference type="ChEBI" id="CHEBI:57705"/>
    </ligand>
</feature>
<dbReference type="InterPro" id="IPR018357">
    <property type="entry name" value="Hexapep_transf_CS"/>
</dbReference>
<comment type="pathway">
    <text evidence="18">Nucleotide-sugar biosynthesis; UDP-N-acetyl-alpha-D-glucosamine biosynthesis; N-acetyl-alpha-D-glucosamine 1-phosphate from alpha-D-glucosamine 6-phosphate (route II): step 2/2.</text>
</comment>
<evidence type="ECO:0000256" key="14">
    <source>
        <dbReference type="ARBA" id="ARBA00023316"/>
    </source>
</evidence>
<comment type="catalytic activity">
    <reaction evidence="15 18">
        <text>alpha-D-glucosamine 1-phosphate + acetyl-CoA = N-acetyl-alpha-D-glucosamine 1-phosphate + CoA + H(+)</text>
        <dbReference type="Rhea" id="RHEA:13725"/>
        <dbReference type="ChEBI" id="CHEBI:15378"/>
        <dbReference type="ChEBI" id="CHEBI:57287"/>
        <dbReference type="ChEBI" id="CHEBI:57288"/>
        <dbReference type="ChEBI" id="CHEBI:57776"/>
        <dbReference type="ChEBI" id="CHEBI:58516"/>
        <dbReference type="EC" id="2.3.1.157"/>
    </reaction>
</comment>
<reference evidence="20" key="2">
    <citation type="submission" date="2020-09" db="EMBL/GenBank/DDBJ databases">
        <authorList>
            <person name="Sun Q."/>
            <person name="Zhou Y."/>
        </authorList>
    </citation>
    <scope>NUCLEOTIDE SEQUENCE</scope>
    <source>
        <strain evidence="20">CGMCC 1.14988</strain>
    </source>
</reference>
<feature type="active site" description="Proton acceptor" evidence="18">
    <location>
        <position position="368"/>
    </location>
</feature>
<keyword evidence="10 18" id="KW-0133">Cell shape</keyword>
<keyword evidence="6 18" id="KW-0548">Nucleotidyltransferase</keyword>
<dbReference type="Pfam" id="PF12804">
    <property type="entry name" value="NTP_transf_3"/>
    <property type="match status" value="1"/>
</dbReference>
<evidence type="ECO:0000256" key="17">
    <source>
        <dbReference type="ARBA" id="ARBA00049628"/>
    </source>
</evidence>
<dbReference type="GO" id="GO:0006048">
    <property type="term" value="P:UDP-N-acetylglucosamine biosynthetic process"/>
    <property type="evidence" value="ECO:0007669"/>
    <property type="project" value="UniProtKB-UniPathway"/>
</dbReference>
<comment type="catalytic activity">
    <reaction evidence="16 18">
        <text>N-acetyl-alpha-D-glucosamine 1-phosphate + UTP + H(+) = UDP-N-acetyl-alpha-D-glucosamine + diphosphate</text>
        <dbReference type="Rhea" id="RHEA:13509"/>
        <dbReference type="ChEBI" id="CHEBI:15378"/>
        <dbReference type="ChEBI" id="CHEBI:33019"/>
        <dbReference type="ChEBI" id="CHEBI:46398"/>
        <dbReference type="ChEBI" id="CHEBI:57705"/>
        <dbReference type="ChEBI" id="CHEBI:57776"/>
        <dbReference type="EC" id="2.7.7.23"/>
    </reaction>
</comment>
<dbReference type="GO" id="GO:0000902">
    <property type="term" value="P:cell morphogenesis"/>
    <property type="evidence" value="ECO:0007669"/>
    <property type="project" value="UniProtKB-UniRule"/>
</dbReference>
<dbReference type="InterPro" id="IPR025877">
    <property type="entry name" value="MobA-like_NTP_Trfase"/>
</dbReference>
<dbReference type="UniPathway" id="UPA00973"/>
<feature type="binding site" evidence="18">
    <location>
        <position position="232"/>
    </location>
    <ligand>
        <name>Mg(2+)</name>
        <dbReference type="ChEBI" id="CHEBI:18420"/>
    </ligand>
</feature>
<feature type="binding site" evidence="18">
    <location>
        <position position="445"/>
    </location>
    <ligand>
        <name>acetyl-CoA</name>
        <dbReference type="ChEBI" id="CHEBI:57288"/>
    </ligand>
</feature>
<feature type="binding site" evidence="18">
    <location>
        <begin position="85"/>
        <end position="86"/>
    </location>
    <ligand>
        <name>UDP-N-acetyl-alpha-D-glucosamine</name>
        <dbReference type="ChEBI" id="CHEBI:57705"/>
    </ligand>
</feature>
<feature type="binding site" evidence="18">
    <location>
        <position position="110"/>
    </location>
    <ligand>
        <name>Mg(2+)</name>
        <dbReference type="ChEBI" id="CHEBI:18420"/>
    </ligand>
</feature>
<feature type="binding site" evidence="18">
    <location>
        <position position="175"/>
    </location>
    <ligand>
        <name>UDP-N-acetyl-alpha-D-glucosamine</name>
        <dbReference type="ChEBI" id="CHEBI:57705"/>
    </ligand>
</feature>
<evidence type="ECO:0000256" key="6">
    <source>
        <dbReference type="ARBA" id="ARBA00022695"/>
    </source>
</evidence>
<evidence type="ECO:0000256" key="2">
    <source>
        <dbReference type="ARBA" id="ARBA00007707"/>
    </source>
</evidence>
<keyword evidence="5 18" id="KW-0808">Transferase</keyword>
<dbReference type="GO" id="GO:0005737">
    <property type="term" value="C:cytoplasm"/>
    <property type="evidence" value="ECO:0007669"/>
    <property type="project" value="UniProtKB-SubCell"/>
</dbReference>
<feature type="binding site" evidence="18">
    <location>
        <position position="145"/>
    </location>
    <ligand>
        <name>UDP-N-acetyl-alpha-D-glucosamine</name>
        <dbReference type="ChEBI" id="CHEBI:57705"/>
    </ligand>
</feature>
<evidence type="ECO:0000256" key="8">
    <source>
        <dbReference type="ARBA" id="ARBA00022737"/>
    </source>
</evidence>
<evidence type="ECO:0000259" key="19">
    <source>
        <dbReference type="Pfam" id="PF12804"/>
    </source>
</evidence>
<dbReference type="InterPro" id="IPR050065">
    <property type="entry name" value="GlmU-like"/>
</dbReference>
<evidence type="ECO:0000313" key="20">
    <source>
        <dbReference type="EMBL" id="GGI03709.1"/>
    </source>
</evidence>
<comment type="similarity">
    <text evidence="3 18">In the N-terminal section; belongs to the N-acetylglucosamine-1-phosphate uridyltransferase family.</text>
</comment>
<feature type="binding site" evidence="18">
    <location>
        <position position="428"/>
    </location>
    <ligand>
        <name>acetyl-CoA</name>
        <dbReference type="ChEBI" id="CHEBI:57288"/>
    </ligand>
</feature>
<comment type="caution">
    <text evidence="18">Lacks conserved residue(s) required for the propagation of feature annotation.</text>
</comment>
<gene>
    <name evidence="18 20" type="primary">glmU</name>
    <name evidence="20" type="ORF">GCM10011354_05390</name>
</gene>
<comment type="function">
    <text evidence="17 18">Catalyzes the last two sequential reactions in the de novo biosynthetic pathway for UDP-N-acetylglucosamine (UDP-GlcNAc). The C-terminal domain catalyzes the transfer of acetyl group from acetyl coenzyme A to glucosamine-1-phosphate (GlcN-1-P) to produce N-acetylglucosamine-1-phosphate (GlcNAc-1-P), which is converted into UDP-GlcNAc by the transfer of uridine 5-monophosphate (from uridine 5-triphosphate), a reaction catalyzed by the N-terminal domain.</text>
</comment>
<evidence type="ECO:0000256" key="5">
    <source>
        <dbReference type="ARBA" id="ARBA00022679"/>
    </source>
</evidence>
<comment type="caution">
    <text evidence="20">The sequence shown here is derived from an EMBL/GenBank/DDBJ whole genome shotgun (WGS) entry which is preliminary data.</text>
</comment>
<dbReference type="EC" id="2.3.1.157" evidence="18"/>
<feature type="binding site" evidence="18">
    <location>
        <position position="371"/>
    </location>
    <ligand>
        <name>UDP-N-acetyl-alpha-D-glucosamine</name>
        <dbReference type="ChEBI" id="CHEBI:57705"/>
    </ligand>
</feature>
<feature type="region of interest" description="Linker" evidence="18">
    <location>
        <begin position="235"/>
        <end position="255"/>
    </location>
</feature>
<feature type="binding site" evidence="18">
    <location>
        <position position="160"/>
    </location>
    <ligand>
        <name>UDP-N-acetyl-alpha-D-glucosamine</name>
        <dbReference type="ChEBI" id="CHEBI:57705"/>
    </ligand>
</feature>
<dbReference type="PANTHER" id="PTHR43584:SF3">
    <property type="entry name" value="BIFUNCTIONAL PROTEIN GLMU"/>
    <property type="match status" value="1"/>
</dbReference>
<keyword evidence="21" id="KW-1185">Reference proteome</keyword>
<comment type="pathway">
    <text evidence="18">Nucleotide-sugar biosynthesis; UDP-N-acetyl-alpha-D-glucosamine biosynthesis; UDP-N-acetyl-alpha-D-glucosamine from N-acetyl-alpha-D-glucosamine 1-phosphate: step 1/1.</text>
</comment>
<sequence>MSDHARTAAVVLAAGKGTRFRSDLAKVLHRAAGRTLVGAVLEALRPLGLGQVVVVVGHQADDVAAAVDAAGIPGLTTALQAEQHGTGHAVQIAMPALADDVERVLILPGDTPLLTADTLQQLLAAADGRAAALLTARLADPTGYGRVLRDPDGAVTGIVEHRDADPRQRAVDEINAGMYVVAREPLTRALGRLDADNDQGELYLTDVIGILAGDGEPVAAVVTDEDEVAGVNDRRQLADAAAVLRRRHLDHLMTDVGVSVTDPATTYVDVDVEVGRDAVLLPGTILEAGTRVGERAVVGPHTHLTGCEVGADATVHSTRGSDAIIGMGATVGPYTHLRPGTRLGVKSKAGAFVETKNADIGDGAKVPHLAYLGDATVGERANIACGVITVNYDGVGKHHTTIEDGAFVGCDTMLVAPVTVGAGAFVAAGSTLTDDVPADALAIARARQVNKEGWAARRREQHDG</sequence>
<dbReference type="GO" id="GO:0019134">
    <property type="term" value="F:glucosamine-1-phosphate N-acetyltransferase activity"/>
    <property type="evidence" value="ECO:0007669"/>
    <property type="project" value="UniProtKB-UniRule"/>
</dbReference>
<feature type="binding site" evidence="18">
    <location>
        <position position="338"/>
    </location>
    <ligand>
        <name>UDP-N-acetyl-alpha-D-glucosamine</name>
        <dbReference type="ChEBI" id="CHEBI:57705"/>
    </ligand>
</feature>
<feature type="domain" description="MobA-like NTP transferase" evidence="19">
    <location>
        <begin position="9"/>
        <end position="196"/>
    </location>
</feature>
<dbReference type="InterPro" id="IPR029044">
    <property type="entry name" value="Nucleotide-diphossugar_trans"/>
</dbReference>
<dbReference type="Proteomes" id="UP000650511">
    <property type="component" value="Unassembled WGS sequence"/>
</dbReference>
<dbReference type="RefSeq" id="WP_165404163.1">
    <property type="nucleotide sequence ID" value="NZ_BMHA01000002.1"/>
</dbReference>
<dbReference type="InterPro" id="IPR001451">
    <property type="entry name" value="Hexapep"/>
</dbReference>
<proteinExistence type="inferred from homology"/>
<keyword evidence="4 18" id="KW-0963">Cytoplasm</keyword>
<reference evidence="20" key="1">
    <citation type="journal article" date="2014" name="Int. J. Syst. Evol. Microbiol.">
        <title>Complete genome sequence of Corynebacterium casei LMG S-19264T (=DSM 44701T), isolated from a smear-ripened cheese.</title>
        <authorList>
            <consortium name="US DOE Joint Genome Institute (JGI-PGF)"/>
            <person name="Walter F."/>
            <person name="Albersmeier A."/>
            <person name="Kalinowski J."/>
            <person name="Ruckert C."/>
        </authorList>
    </citation>
    <scope>NUCLEOTIDE SEQUENCE</scope>
    <source>
        <strain evidence="20">CGMCC 1.14988</strain>
    </source>
</reference>
<comment type="pathway">
    <text evidence="18">Bacterial outer membrane biogenesis; LPS lipid A biosynthesis.</text>
</comment>
<keyword evidence="9 18" id="KW-0460">Magnesium</keyword>
<evidence type="ECO:0000256" key="1">
    <source>
        <dbReference type="ARBA" id="ARBA00004496"/>
    </source>
</evidence>
<dbReference type="CDD" id="cd03353">
    <property type="entry name" value="LbH_GlmU_C"/>
    <property type="match status" value="1"/>
</dbReference>
<dbReference type="PANTHER" id="PTHR43584">
    <property type="entry name" value="NUCLEOTIDYL TRANSFERASE"/>
    <property type="match status" value="1"/>
</dbReference>
<dbReference type="GO" id="GO:0003977">
    <property type="term" value="F:UDP-N-acetylglucosamine diphosphorylase activity"/>
    <property type="evidence" value="ECO:0007669"/>
    <property type="project" value="UniProtKB-UniRule"/>
</dbReference>
<dbReference type="GO" id="GO:0016020">
    <property type="term" value="C:membrane"/>
    <property type="evidence" value="ECO:0007669"/>
    <property type="project" value="GOC"/>
</dbReference>
<feature type="region of interest" description="Pyrophosphorylase" evidence="18">
    <location>
        <begin position="1"/>
        <end position="234"/>
    </location>
</feature>
<protein>
    <recommendedName>
        <fullName evidence="18">Bifunctional protein GlmU</fullName>
    </recommendedName>
    <domain>
        <recommendedName>
            <fullName evidence="18">UDP-N-acetylglucosamine pyrophosphorylase</fullName>
            <ecNumber evidence="18">2.7.7.23</ecNumber>
        </recommendedName>
        <alternativeName>
            <fullName evidence="18">N-acetylglucosamine-1-phosphate uridyltransferase</fullName>
        </alternativeName>
    </domain>
    <domain>
        <recommendedName>
            <fullName evidence="18">Glucosamine-1-phosphate N-acetyltransferase</fullName>
            <ecNumber evidence="18">2.3.1.157</ecNumber>
        </recommendedName>
    </domain>
</protein>
<dbReference type="CDD" id="cd02540">
    <property type="entry name" value="GT2_GlmU_N_bac"/>
    <property type="match status" value="1"/>
</dbReference>
<feature type="binding site" evidence="18">
    <location>
        <position position="382"/>
    </location>
    <ligand>
        <name>UDP-N-acetyl-alpha-D-glucosamine</name>
        <dbReference type="ChEBI" id="CHEBI:57705"/>
    </ligand>
</feature>
<dbReference type="AlphaFoldDB" id="A0A8J3ACI8"/>
<evidence type="ECO:0000256" key="18">
    <source>
        <dbReference type="HAMAP-Rule" id="MF_01631"/>
    </source>
</evidence>
<evidence type="ECO:0000256" key="11">
    <source>
        <dbReference type="ARBA" id="ARBA00022984"/>
    </source>
</evidence>
<dbReference type="InterPro" id="IPR038009">
    <property type="entry name" value="GlmU_C_LbH"/>
</dbReference>
<comment type="similarity">
    <text evidence="2 18">In the C-terminal section; belongs to the transferase hexapeptide repeat family.</text>
</comment>
<feature type="binding site" evidence="18">
    <location>
        <position position="26"/>
    </location>
    <ligand>
        <name>UDP-N-acetyl-alpha-D-glucosamine</name>
        <dbReference type="ChEBI" id="CHEBI:57705"/>
    </ligand>
</feature>
<keyword evidence="14 18" id="KW-0961">Cell wall biogenesis/degradation</keyword>
<dbReference type="InterPro" id="IPR005882">
    <property type="entry name" value="Bifunctional_GlmU"/>
</dbReference>
<comment type="cofactor">
    <cofactor evidence="18">
        <name>Mg(2+)</name>
        <dbReference type="ChEBI" id="CHEBI:18420"/>
    </cofactor>
    <text evidence="18">Binds 1 Mg(2+) ion per subunit.</text>
</comment>
<dbReference type="GO" id="GO:0009245">
    <property type="term" value="P:lipid A biosynthetic process"/>
    <property type="evidence" value="ECO:0007669"/>
    <property type="project" value="UniProtKB-UniRule"/>
</dbReference>
<feature type="binding site" evidence="18">
    <location>
        <position position="80"/>
    </location>
    <ligand>
        <name>UDP-N-acetyl-alpha-D-glucosamine</name>
        <dbReference type="ChEBI" id="CHEBI:57705"/>
    </ligand>
</feature>
<evidence type="ECO:0000256" key="7">
    <source>
        <dbReference type="ARBA" id="ARBA00022723"/>
    </source>
</evidence>
<dbReference type="GO" id="GO:0071555">
    <property type="term" value="P:cell wall organization"/>
    <property type="evidence" value="ECO:0007669"/>
    <property type="project" value="UniProtKB-KW"/>
</dbReference>
<dbReference type="Gene3D" id="2.160.10.10">
    <property type="entry name" value="Hexapeptide repeat proteins"/>
    <property type="match status" value="1"/>
</dbReference>
<dbReference type="Pfam" id="PF00132">
    <property type="entry name" value="Hexapep"/>
    <property type="match status" value="1"/>
</dbReference>
<dbReference type="GO" id="GO:0000287">
    <property type="term" value="F:magnesium ion binding"/>
    <property type="evidence" value="ECO:0007669"/>
    <property type="project" value="UniProtKB-UniRule"/>
</dbReference>
<evidence type="ECO:0000256" key="13">
    <source>
        <dbReference type="ARBA" id="ARBA00023315"/>
    </source>
</evidence>
<keyword evidence="11 18" id="KW-0573">Peptidoglycan synthesis</keyword>
<keyword evidence="13 18" id="KW-0012">Acyltransferase</keyword>
<accession>A0A8J3ACI8</accession>
<dbReference type="EC" id="2.7.7.23" evidence="18"/>
<dbReference type="SUPFAM" id="SSF51161">
    <property type="entry name" value="Trimeric LpxA-like enzymes"/>
    <property type="match status" value="1"/>
</dbReference>
<dbReference type="GO" id="GO:0009252">
    <property type="term" value="P:peptidoglycan biosynthetic process"/>
    <property type="evidence" value="ECO:0007669"/>
    <property type="project" value="UniProtKB-UniRule"/>
</dbReference>
<dbReference type="PROSITE" id="PS00101">
    <property type="entry name" value="HEXAPEP_TRANSFERASES"/>
    <property type="match status" value="1"/>
</dbReference>
<evidence type="ECO:0000256" key="12">
    <source>
        <dbReference type="ARBA" id="ARBA00023268"/>
    </source>
</evidence>
<comment type="subcellular location">
    <subcellularLocation>
        <location evidence="1 18">Cytoplasm</location>
    </subcellularLocation>
</comment>
<dbReference type="NCBIfam" id="TIGR01173">
    <property type="entry name" value="glmU"/>
    <property type="match status" value="1"/>
</dbReference>
<dbReference type="Gene3D" id="3.90.550.10">
    <property type="entry name" value="Spore Coat Polysaccharide Biosynthesis Protein SpsA, Chain A"/>
    <property type="match status" value="1"/>
</dbReference>
<evidence type="ECO:0000313" key="21">
    <source>
        <dbReference type="Proteomes" id="UP000650511"/>
    </source>
</evidence>
<evidence type="ECO:0000256" key="15">
    <source>
        <dbReference type="ARBA" id="ARBA00048247"/>
    </source>
</evidence>
<dbReference type="GO" id="GO:0008360">
    <property type="term" value="P:regulation of cell shape"/>
    <property type="evidence" value="ECO:0007669"/>
    <property type="project" value="UniProtKB-KW"/>
</dbReference>
<feature type="binding site" evidence="18">
    <location>
        <position position="232"/>
    </location>
    <ligand>
        <name>UDP-N-acetyl-alpha-D-glucosamine</name>
        <dbReference type="ChEBI" id="CHEBI:57705"/>
    </ligand>
</feature>
<dbReference type="SUPFAM" id="SSF53448">
    <property type="entry name" value="Nucleotide-diphospho-sugar transferases"/>
    <property type="match status" value="1"/>
</dbReference>
<dbReference type="UniPathway" id="UPA00113">
    <property type="reaction ID" value="UER00532"/>
</dbReference>
<evidence type="ECO:0000256" key="16">
    <source>
        <dbReference type="ARBA" id="ARBA00048493"/>
    </source>
</evidence>
<evidence type="ECO:0000256" key="9">
    <source>
        <dbReference type="ARBA" id="ARBA00022842"/>
    </source>
</evidence>